<evidence type="ECO:0000313" key="4">
    <source>
        <dbReference type="Proteomes" id="UP000189177"/>
    </source>
</evidence>
<dbReference type="Pfam" id="PF02021">
    <property type="entry name" value="UPF0102"/>
    <property type="match status" value="1"/>
</dbReference>
<evidence type="ECO:0000256" key="1">
    <source>
        <dbReference type="ARBA" id="ARBA00006738"/>
    </source>
</evidence>
<comment type="caution">
    <text evidence="3">The sequence shown here is derived from an EMBL/GenBank/DDBJ whole genome shotgun (WGS) entry which is preliminary data.</text>
</comment>
<accession>A0A1V2ZVM1</accession>
<dbReference type="STRING" id="252474.B1A74_12340"/>
<dbReference type="GO" id="GO:0003676">
    <property type="term" value="F:nucleic acid binding"/>
    <property type="evidence" value="ECO:0007669"/>
    <property type="project" value="InterPro"/>
</dbReference>
<dbReference type="Proteomes" id="UP000189177">
    <property type="component" value="Unassembled WGS sequence"/>
</dbReference>
<dbReference type="SUPFAM" id="SSF52980">
    <property type="entry name" value="Restriction endonuclease-like"/>
    <property type="match status" value="1"/>
</dbReference>
<protein>
    <recommendedName>
        <fullName evidence="2">UPF0102 protein B1A74_12340</fullName>
    </recommendedName>
</protein>
<reference evidence="3 4" key="1">
    <citation type="submission" date="2017-02" db="EMBL/GenBank/DDBJ databases">
        <title>Genomic diversity within the haloalkaliphilic genus Thioalkalivibrio.</title>
        <authorList>
            <person name="Ahn A.-C."/>
            <person name="Meier-Kolthoff J."/>
            <person name="Overmars L."/>
            <person name="Richter M."/>
            <person name="Woyke T."/>
            <person name="Sorokin D.Y."/>
            <person name="Muyzer G."/>
        </authorList>
    </citation>
    <scope>NUCLEOTIDE SEQUENCE [LARGE SCALE GENOMIC DNA]</scope>
    <source>
        <strain evidence="3 4">HL17</strain>
    </source>
</reference>
<name>A0A1V2ZVM1_9GAMM</name>
<dbReference type="NCBIfam" id="NF009150">
    <property type="entry name" value="PRK12497.1-3"/>
    <property type="match status" value="1"/>
</dbReference>
<dbReference type="Gene3D" id="3.40.1350.10">
    <property type="match status" value="1"/>
</dbReference>
<dbReference type="NCBIfam" id="TIGR00252">
    <property type="entry name" value="YraN family protein"/>
    <property type="match status" value="1"/>
</dbReference>
<proteinExistence type="inferred from homology"/>
<gene>
    <name evidence="3" type="ORF">B1A74_12340</name>
</gene>
<dbReference type="OrthoDB" id="9794876at2"/>
<dbReference type="InterPro" id="IPR011335">
    <property type="entry name" value="Restrct_endonuc-II-like"/>
</dbReference>
<keyword evidence="4" id="KW-1185">Reference proteome</keyword>
<evidence type="ECO:0000313" key="3">
    <source>
        <dbReference type="EMBL" id="OOC09187.1"/>
    </source>
</evidence>
<dbReference type="InterPro" id="IPR003509">
    <property type="entry name" value="UPF0102_YraN-like"/>
</dbReference>
<dbReference type="AlphaFoldDB" id="A0A1V2ZVM1"/>
<dbReference type="HAMAP" id="MF_00048">
    <property type="entry name" value="UPF0102"/>
    <property type="match status" value="1"/>
</dbReference>
<evidence type="ECO:0000256" key="2">
    <source>
        <dbReference type="HAMAP-Rule" id="MF_00048"/>
    </source>
</evidence>
<sequence>MFRPGESGQQAEQRAARYLQDRGLRLVASNVRRPWGELDLVLREGDTVVFVEVRMRSNQDYGGGLESVDRRKRRKLVRMAETWMLEEDWNGPARFDVVALDGDGGVEWIVDAIRADDS</sequence>
<dbReference type="PANTHER" id="PTHR34039:SF1">
    <property type="entry name" value="UPF0102 PROTEIN YRAN"/>
    <property type="match status" value="1"/>
</dbReference>
<organism evidence="3 4">
    <name type="scientific">Thioalkalivibrio halophilus</name>
    <dbReference type="NCBI Taxonomy" id="252474"/>
    <lineage>
        <taxon>Bacteria</taxon>
        <taxon>Pseudomonadati</taxon>
        <taxon>Pseudomonadota</taxon>
        <taxon>Gammaproteobacteria</taxon>
        <taxon>Chromatiales</taxon>
        <taxon>Ectothiorhodospiraceae</taxon>
        <taxon>Thioalkalivibrio</taxon>
    </lineage>
</organism>
<dbReference type="EMBL" id="MUZR01000058">
    <property type="protein sequence ID" value="OOC09187.1"/>
    <property type="molecule type" value="Genomic_DNA"/>
</dbReference>
<dbReference type="PANTHER" id="PTHR34039">
    <property type="entry name" value="UPF0102 PROTEIN YRAN"/>
    <property type="match status" value="1"/>
</dbReference>
<dbReference type="InterPro" id="IPR011856">
    <property type="entry name" value="tRNA_endonuc-like_dom_sf"/>
</dbReference>
<dbReference type="RefSeq" id="WP_018947384.1">
    <property type="nucleotide sequence ID" value="NZ_MUZR01000058.1"/>
</dbReference>
<comment type="similarity">
    <text evidence="1 2">Belongs to the UPF0102 family.</text>
</comment>